<keyword evidence="7" id="KW-0812">Transmembrane</keyword>
<dbReference type="InterPro" id="IPR000014">
    <property type="entry name" value="PAS"/>
</dbReference>
<dbReference type="InterPro" id="IPR003661">
    <property type="entry name" value="HisK_dim/P_dom"/>
</dbReference>
<organism evidence="21 22">
    <name type="scientific">Malonomonas rubra DSM 5091</name>
    <dbReference type="NCBI Taxonomy" id="1122189"/>
    <lineage>
        <taxon>Bacteria</taxon>
        <taxon>Pseudomonadati</taxon>
        <taxon>Thermodesulfobacteriota</taxon>
        <taxon>Desulfuromonadia</taxon>
        <taxon>Desulfuromonadales</taxon>
        <taxon>Geopsychrobacteraceae</taxon>
        <taxon>Malonomonas</taxon>
    </lineage>
</organism>
<dbReference type="Gene3D" id="3.30.565.10">
    <property type="entry name" value="Histidine kinase-like ATPase, C-terminal domain"/>
    <property type="match status" value="1"/>
</dbReference>
<reference evidence="21 22" key="1">
    <citation type="submission" date="2016-11" db="EMBL/GenBank/DDBJ databases">
        <authorList>
            <person name="Jaros S."/>
            <person name="Januszkiewicz K."/>
            <person name="Wedrychowicz H."/>
        </authorList>
    </citation>
    <scope>NUCLEOTIDE SEQUENCE [LARGE SCALE GENOMIC DNA]</scope>
    <source>
        <strain evidence="21 22">DSM 5091</strain>
    </source>
</reference>
<evidence type="ECO:0000256" key="6">
    <source>
        <dbReference type="ARBA" id="ARBA00022679"/>
    </source>
</evidence>
<feature type="domain" description="PAC" evidence="19">
    <location>
        <begin position="428"/>
        <end position="480"/>
    </location>
</feature>
<dbReference type="PROSITE" id="PS50110">
    <property type="entry name" value="RESPONSE_REGULATORY"/>
    <property type="match status" value="2"/>
</dbReference>
<dbReference type="Gene3D" id="3.30.450.20">
    <property type="entry name" value="PAS domain"/>
    <property type="match status" value="3"/>
</dbReference>
<dbReference type="Gene3D" id="1.10.287.130">
    <property type="match status" value="1"/>
</dbReference>
<dbReference type="InterPro" id="IPR048760">
    <property type="entry name" value="VP0354-like_sensor_dom"/>
</dbReference>
<evidence type="ECO:0000256" key="1">
    <source>
        <dbReference type="ARBA" id="ARBA00000085"/>
    </source>
</evidence>
<name>A0A1M6IRY2_MALRU</name>
<dbReference type="SUPFAM" id="SSF47384">
    <property type="entry name" value="Homodimeric domain of signal transducing histidine kinase"/>
    <property type="match status" value="1"/>
</dbReference>
<protein>
    <recommendedName>
        <fullName evidence="3">histidine kinase</fullName>
        <ecNumber evidence="3">2.7.13.3</ecNumber>
    </recommendedName>
</protein>
<dbReference type="SMART" id="SM00388">
    <property type="entry name" value="HisKA"/>
    <property type="match status" value="1"/>
</dbReference>
<dbReference type="SMART" id="SM00086">
    <property type="entry name" value="PAC"/>
    <property type="match status" value="1"/>
</dbReference>
<dbReference type="InterPro" id="IPR008207">
    <property type="entry name" value="Sig_transdc_His_kin_Hpt_dom"/>
</dbReference>
<dbReference type="PRINTS" id="PR00344">
    <property type="entry name" value="BCTRLSENSOR"/>
</dbReference>
<evidence type="ECO:0000256" key="11">
    <source>
        <dbReference type="ARBA" id="ARBA00022989"/>
    </source>
</evidence>
<dbReference type="STRING" id="1122189.SAMN02745165_02217"/>
<keyword evidence="4" id="KW-1003">Cell membrane</keyword>
<dbReference type="CDD" id="cd16922">
    <property type="entry name" value="HATPase_EvgS-ArcB-TorS-like"/>
    <property type="match status" value="1"/>
</dbReference>
<dbReference type="InterPro" id="IPR001789">
    <property type="entry name" value="Sig_transdc_resp-reg_receiver"/>
</dbReference>
<dbReference type="InterPro" id="IPR004358">
    <property type="entry name" value="Sig_transdc_His_kin-like_C"/>
</dbReference>
<keyword evidence="12" id="KW-0902">Two-component regulatory system</keyword>
<keyword evidence="5 15" id="KW-0597">Phosphoprotein</keyword>
<dbReference type="Pfam" id="PF00512">
    <property type="entry name" value="HisKA"/>
    <property type="match status" value="1"/>
</dbReference>
<dbReference type="InterPro" id="IPR029151">
    <property type="entry name" value="Sensor-like_sf"/>
</dbReference>
<dbReference type="GO" id="GO:0000155">
    <property type="term" value="F:phosphorelay sensor kinase activity"/>
    <property type="evidence" value="ECO:0007669"/>
    <property type="project" value="InterPro"/>
</dbReference>
<evidence type="ECO:0000259" key="20">
    <source>
        <dbReference type="PROSITE" id="PS50894"/>
    </source>
</evidence>
<evidence type="ECO:0000256" key="14">
    <source>
        <dbReference type="PROSITE-ProRule" id="PRU00110"/>
    </source>
</evidence>
<dbReference type="EMBL" id="FQZT01000007">
    <property type="protein sequence ID" value="SHJ37089.1"/>
    <property type="molecule type" value="Genomic_DNA"/>
</dbReference>
<evidence type="ECO:0000256" key="7">
    <source>
        <dbReference type="ARBA" id="ARBA00022692"/>
    </source>
</evidence>
<dbReference type="InterPro" id="IPR003594">
    <property type="entry name" value="HATPase_dom"/>
</dbReference>
<dbReference type="InterPro" id="IPR001610">
    <property type="entry name" value="PAC"/>
</dbReference>
<dbReference type="FunFam" id="3.30.565.10:FF:000010">
    <property type="entry name" value="Sensor histidine kinase RcsC"/>
    <property type="match status" value="1"/>
</dbReference>
<dbReference type="SMART" id="SM00448">
    <property type="entry name" value="REC"/>
    <property type="match status" value="2"/>
</dbReference>
<dbReference type="OrthoDB" id="5378360at2"/>
<dbReference type="InterPro" id="IPR013767">
    <property type="entry name" value="PAS_fold"/>
</dbReference>
<evidence type="ECO:0000256" key="2">
    <source>
        <dbReference type="ARBA" id="ARBA00004651"/>
    </source>
</evidence>
<evidence type="ECO:0000256" key="10">
    <source>
        <dbReference type="ARBA" id="ARBA00022840"/>
    </source>
</evidence>
<dbReference type="Pfam" id="PF00072">
    <property type="entry name" value="Response_reg"/>
    <property type="match status" value="2"/>
</dbReference>
<dbReference type="SUPFAM" id="SSF103190">
    <property type="entry name" value="Sensory domain-like"/>
    <property type="match status" value="2"/>
</dbReference>
<feature type="domain" description="HPt" evidence="20">
    <location>
        <begin position="1025"/>
        <end position="1118"/>
    </location>
</feature>
<dbReference type="Pfam" id="PF00989">
    <property type="entry name" value="PAS"/>
    <property type="match status" value="1"/>
</dbReference>
<dbReference type="PANTHER" id="PTHR45339:SF1">
    <property type="entry name" value="HYBRID SIGNAL TRANSDUCTION HISTIDINE KINASE J"/>
    <property type="match status" value="1"/>
</dbReference>
<dbReference type="SMART" id="SM00091">
    <property type="entry name" value="PAS"/>
    <property type="match status" value="1"/>
</dbReference>
<dbReference type="InterPro" id="IPR035965">
    <property type="entry name" value="PAS-like_dom_sf"/>
</dbReference>
<feature type="domain" description="Response regulatory" evidence="17">
    <location>
        <begin position="737"/>
        <end position="857"/>
    </location>
</feature>
<dbReference type="InterPro" id="IPR011006">
    <property type="entry name" value="CheY-like_superfamily"/>
</dbReference>
<feature type="domain" description="PAS" evidence="18">
    <location>
        <begin position="354"/>
        <end position="424"/>
    </location>
</feature>
<dbReference type="InterPro" id="IPR036097">
    <property type="entry name" value="HisK_dim/P_sf"/>
</dbReference>
<dbReference type="Proteomes" id="UP000184171">
    <property type="component" value="Unassembled WGS sequence"/>
</dbReference>
<dbReference type="PROSITE" id="PS50113">
    <property type="entry name" value="PAC"/>
    <property type="match status" value="1"/>
</dbReference>
<keyword evidence="10" id="KW-0067">ATP-binding</keyword>
<keyword evidence="11" id="KW-1133">Transmembrane helix</keyword>
<dbReference type="SMART" id="SM00387">
    <property type="entry name" value="HATPase_c"/>
    <property type="match status" value="1"/>
</dbReference>
<dbReference type="SUPFAM" id="SSF55874">
    <property type="entry name" value="ATPase domain of HSP90 chaperone/DNA topoisomerase II/histidine kinase"/>
    <property type="match status" value="1"/>
</dbReference>
<keyword evidence="13" id="KW-0472">Membrane</keyword>
<dbReference type="NCBIfam" id="TIGR00229">
    <property type="entry name" value="sensory_box"/>
    <property type="match status" value="1"/>
</dbReference>
<dbReference type="PANTHER" id="PTHR45339">
    <property type="entry name" value="HYBRID SIGNAL TRANSDUCTION HISTIDINE KINASE J"/>
    <property type="match status" value="1"/>
</dbReference>
<feature type="modified residue" description="4-aspartylphosphate" evidence="15">
    <location>
        <position position="931"/>
    </location>
</feature>
<dbReference type="GO" id="GO:0005524">
    <property type="term" value="F:ATP binding"/>
    <property type="evidence" value="ECO:0007669"/>
    <property type="project" value="UniProtKB-KW"/>
</dbReference>
<dbReference type="FunFam" id="1.10.287.130:FF:000004">
    <property type="entry name" value="Ethylene receptor 1"/>
    <property type="match status" value="1"/>
</dbReference>
<dbReference type="GO" id="GO:0006355">
    <property type="term" value="P:regulation of DNA-templated transcription"/>
    <property type="evidence" value="ECO:0007669"/>
    <property type="project" value="InterPro"/>
</dbReference>
<dbReference type="PROSITE" id="PS50894">
    <property type="entry name" value="HPT"/>
    <property type="match status" value="1"/>
</dbReference>
<dbReference type="PROSITE" id="PS50112">
    <property type="entry name" value="PAS"/>
    <property type="match status" value="1"/>
</dbReference>
<dbReference type="InterPro" id="IPR036890">
    <property type="entry name" value="HATPase_C_sf"/>
</dbReference>
<dbReference type="EC" id="2.7.13.3" evidence="3"/>
<keyword evidence="6" id="KW-0808">Transferase</keyword>
<feature type="domain" description="Histidine kinase" evidence="16">
    <location>
        <begin position="498"/>
        <end position="721"/>
    </location>
</feature>
<dbReference type="AlphaFoldDB" id="A0A1M6IRY2"/>
<gene>
    <name evidence="21" type="ORF">SAMN02745165_02217</name>
</gene>
<evidence type="ECO:0000259" key="18">
    <source>
        <dbReference type="PROSITE" id="PS50112"/>
    </source>
</evidence>
<evidence type="ECO:0000256" key="13">
    <source>
        <dbReference type="ARBA" id="ARBA00023136"/>
    </source>
</evidence>
<evidence type="ECO:0000259" key="17">
    <source>
        <dbReference type="PROSITE" id="PS50110"/>
    </source>
</evidence>
<evidence type="ECO:0000256" key="3">
    <source>
        <dbReference type="ARBA" id="ARBA00012438"/>
    </source>
</evidence>
<dbReference type="PROSITE" id="PS50109">
    <property type="entry name" value="HIS_KIN"/>
    <property type="match status" value="1"/>
</dbReference>
<evidence type="ECO:0000256" key="9">
    <source>
        <dbReference type="ARBA" id="ARBA00022777"/>
    </source>
</evidence>
<dbReference type="SUPFAM" id="SSF47226">
    <property type="entry name" value="Histidine-containing phosphotransfer domain, HPT domain"/>
    <property type="match status" value="1"/>
</dbReference>
<feature type="modified residue" description="4-aspartylphosphate" evidence="15">
    <location>
        <position position="791"/>
    </location>
</feature>
<dbReference type="SUPFAM" id="SSF52172">
    <property type="entry name" value="CheY-like"/>
    <property type="match status" value="2"/>
</dbReference>
<dbReference type="GO" id="GO:0005886">
    <property type="term" value="C:plasma membrane"/>
    <property type="evidence" value="ECO:0007669"/>
    <property type="project" value="UniProtKB-SubCell"/>
</dbReference>
<dbReference type="InterPro" id="IPR036641">
    <property type="entry name" value="HPT_dom_sf"/>
</dbReference>
<evidence type="ECO:0000256" key="12">
    <source>
        <dbReference type="ARBA" id="ARBA00023012"/>
    </source>
</evidence>
<dbReference type="CDD" id="cd17546">
    <property type="entry name" value="REC_hyHK_CKI1_RcsC-like"/>
    <property type="match status" value="1"/>
</dbReference>
<dbReference type="SUPFAM" id="SSF55785">
    <property type="entry name" value="PYP-like sensor domain (PAS domain)"/>
    <property type="match status" value="1"/>
</dbReference>
<dbReference type="CDD" id="cd00082">
    <property type="entry name" value="HisKA"/>
    <property type="match status" value="1"/>
</dbReference>
<dbReference type="Pfam" id="PF21623">
    <property type="entry name" value="HK_sensor_dom_bact"/>
    <property type="match status" value="1"/>
</dbReference>
<comment type="catalytic activity">
    <reaction evidence="1">
        <text>ATP + protein L-histidine = ADP + protein N-phospho-L-histidine.</text>
        <dbReference type="EC" id="2.7.13.3"/>
    </reaction>
</comment>
<evidence type="ECO:0000256" key="5">
    <source>
        <dbReference type="ARBA" id="ARBA00022553"/>
    </source>
</evidence>
<evidence type="ECO:0000313" key="21">
    <source>
        <dbReference type="EMBL" id="SHJ37089.1"/>
    </source>
</evidence>
<evidence type="ECO:0000313" key="22">
    <source>
        <dbReference type="Proteomes" id="UP000184171"/>
    </source>
</evidence>
<keyword evidence="9" id="KW-0418">Kinase</keyword>
<dbReference type="InterPro" id="IPR000700">
    <property type="entry name" value="PAS-assoc_C"/>
</dbReference>
<feature type="modified residue" description="Phosphohistidine" evidence="14">
    <location>
        <position position="1064"/>
    </location>
</feature>
<evidence type="ECO:0000256" key="4">
    <source>
        <dbReference type="ARBA" id="ARBA00022475"/>
    </source>
</evidence>
<dbReference type="Pfam" id="PF02518">
    <property type="entry name" value="HATPase_c"/>
    <property type="match status" value="1"/>
</dbReference>
<proteinExistence type="predicted"/>
<dbReference type="Gene3D" id="3.40.50.2300">
    <property type="match status" value="2"/>
</dbReference>
<evidence type="ECO:0000259" key="16">
    <source>
        <dbReference type="PROSITE" id="PS50109"/>
    </source>
</evidence>
<evidence type="ECO:0000259" key="19">
    <source>
        <dbReference type="PROSITE" id="PS50113"/>
    </source>
</evidence>
<comment type="subcellular location">
    <subcellularLocation>
        <location evidence="2">Cell membrane</location>
        <topology evidence="2">Multi-pass membrane protein</topology>
    </subcellularLocation>
</comment>
<evidence type="ECO:0000256" key="8">
    <source>
        <dbReference type="ARBA" id="ARBA00022741"/>
    </source>
</evidence>
<accession>A0A1M6IRY2</accession>
<keyword evidence="22" id="KW-1185">Reference proteome</keyword>
<sequence>MKELLKEFCKIFLPILLGLSLVFGLTFRHVQFDYDKLVSLEQESLLKRQELAFYQTIEPLLGELKVLVALATPHIEKGVLVPQGFSHLQEDFFAFSNNNKIYDQIRFIDPLGREQIRVDWTPDDGAQLIPQHQLQDKSDRYYFQEGMRPGNNIYISALDLNMENGRVELPFKPMLRLTAQITDQQGEVQGLIVLNYRASHLLNRLQQVFSEQAGEHLLLNQAGYFIIGPSAEQEWGSVLRERNQSTFSRYAPDTWQKISEGTRGQLATDNGLYSYARISLFKHLQDVHNSQLKGSVSEDWFLVSRIPPELMVEPHRFQSQAIALLAISFLALLSLAWSRANVKNRRTQELLHESEDQFRNAFEYAPIGMALINRDGNYAQTNQAMCNMLGFSPEELKQQNCIGLSCADEIDDIQELFQRLLSGERDHVQMEKNYLRKSGEKIRARVSASVTRDNQGQVKQIIAQIENIDAIKKTQQALIDAKHEAEQANAIKDRFMATMSHEIRTPMNGVIGMTELVLDTELDREQRECLEMANKSAKALSSLLNDILNFSRWQQIGLGLQEEQFNLPQLLDETVKGLSVQARSKGLELIYDVPKDIPQQVIGDSSRLRQVIYNLLWNAIKFTSSGEVELKVRSKGPAVAGTKVPLTFAIRDTGIGIPEEKQQDIFRSFVQLDNGSNRQNEGAGLGLAIVSQILQAMDSNLELQSAPGQGSTFSFSAQILIAETAEEEAPTEAEEQQVLLVDDNSNAASVYSAILATLGFQSLVAHDGYQALSLLKKQRQKGESVCLAIIDYSMPGLNGLELAEKIKDDPEIDDFPLLMLSGGVGISPERWQEAGFIDYLQKPISASELQQAVRKTLQLTDPEQNQQMPHIKGPVDRSKGLNILVAEDNLVNSEIVRILLERLGHRSTLVENGLKAVEALDQQQFDLILMDVVMPVLDGYAATKLIRTQPSQENEQDIPIIALTANAGDEDRQACFAAGMNGFLPKPLDLAELRDKIDELVGDSSGKRTQPTVAVDIISKRLDGDTEAIKVVCEAFLESGNSQLAALQNAYDSSNLAELKRHAHSLKGAARNIAAEKLALLAEELEEQCTGELDIDFLFQQLTAEMRQVLNELKHLNL</sequence>
<dbReference type="Gene3D" id="1.20.120.160">
    <property type="entry name" value="HPT domain"/>
    <property type="match status" value="1"/>
</dbReference>
<feature type="domain" description="Response regulatory" evidence="17">
    <location>
        <begin position="882"/>
        <end position="1001"/>
    </location>
</feature>
<dbReference type="Pfam" id="PF01627">
    <property type="entry name" value="Hpt"/>
    <property type="match status" value="1"/>
</dbReference>
<dbReference type="RefSeq" id="WP_072908792.1">
    <property type="nucleotide sequence ID" value="NZ_FQZT01000007.1"/>
</dbReference>
<dbReference type="CDD" id="cd00130">
    <property type="entry name" value="PAS"/>
    <property type="match status" value="1"/>
</dbReference>
<evidence type="ECO:0000256" key="15">
    <source>
        <dbReference type="PROSITE-ProRule" id="PRU00169"/>
    </source>
</evidence>
<keyword evidence="8" id="KW-0547">Nucleotide-binding</keyword>
<dbReference type="InterPro" id="IPR005467">
    <property type="entry name" value="His_kinase_dom"/>
</dbReference>